<evidence type="ECO:0000313" key="1">
    <source>
        <dbReference type="EMBL" id="WZF31036.1"/>
    </source>
</evidence>
<dbReference type="Gene3D" id="3.90.550.10">
    <property type="entry name" value="Spore Coat Polysaccharide Biosynthesis Protein SpsA, Chain A"/>
    <property type="match status" value="1"/>
</dbReference>
<gene>
    <name evidence="1" type="ORF">AABL52_01210</name>
</gene>
<dbReference type="InterPro" id="IPR029044">
    <property type="entry name" value="Nucleotide-diphossugar_trans"/>
</dbReference>
<organism evidence="1 2">
    <name type="scientific">Bacillus paramobilis</name>
    <dbReference type="NCBI Taxonomy" id="2817477"/>
    <lineage>
        <taxon>Bacteria</taxon>
        <taxon>Bacillati</taxon>
        <taxon>Bacillota</taxon>
        <taxon>Bacilli</taxon>
        <taxon>Bacillales</taxon>
        <taxon>Bacillaceae</taxon>
        <taxon>Bacillus</taxon>
        <taxon>Bacillus cereus group</taxon>
    </lineage>
</organism>
<protein>
    <submittedName>
        <fullName evidence="1">Glycosyltransferase</fullName>
    </submittedName>
</protein>
<keyword evidence="2" id="KW-1185">Reference proteome</keyword>
<dbReference type="SUPFAM" id="SSF53448">
    <property type="entry name" value="Nucleotide-diphospho-sugar transferases"/>
    <property type="match status" value="1"/>
</dbReference>
<dbReference type="Proteomes" id="UP001485505">
    <property type="component" value="Chromosome"/>
</dbReference>
<sequence>MNSYESAIVLFVFNRPEHTREVLEGLKRNNIKKLYVFCDGARNREEFQYVEQVQNLINDIDWCETEVDFNDENTGLARSVIKGVSRVFSKGYDSVIVLEDDCVPKENFVEFMEYTLKAYKDNEKVMHVSGFGLPIKQYTEPDVFLTPYPCSWGWGTWKTVWEECDFELYEEYENLLNDKELKKKFNYAGEGFSKFLSYHMQGKVNSWLIRWYYHIFSRDGLCVWNYKSLIENNGFDGSGEHQVKRDRFNQKNNDKGDQKTFKLEDELVVNQDLIREFRRFFIGSSLLEKIKTLVYMKTGLLIERKRRW</sequence>
<dbReference type="EMBL" id="CP151108">
    <property type="protein sequence ID" value="WZF31036.1"/>
    <property type="molecule type" value="Genomic_DNA"/>
</dbReference>
<dbReference type="RefSeq" id="WP_001089761.1">
    <property type="nucleotide sequence ID" value="NZ_CP151108.1"/>
</dbReference>
<reference evidence="1 2" key="1">
    <citation type="submission" date="2024-04" db="EMBL/GenBank/DDBJ databases">
        <title>Complete genome sequence of Bacillus mobilis strains derived from soil.</title>
        <authorList>
            <person name="Jung H."/>
            <person name="Choi S."/>
            <person name="Kim Y."/>
            <person name="Han J.A."/>
            <person name="Kim E.Y."/>
            <person name="Lee H.-S."/>
        </authorList>
    </citation>
    <scope>NUCLEOTIDE SEQUENCE [LARGE SCALE GENOMIC DNA]</scope>
    <source>
        <strain evidence="1 2">IMGN7</strain>
    </source>
</reference>
<name>A0ABZ2VP99_9BACI</name>
<evidence type="ECO:0000313" key="2">
    <source>
        <dbReference type="Proteomes" id="UP001485505"/>
    </source>
</evidence>
<accession>A0ABZ2VP99</accession>
<proteinExistence type="predicted"/>